<feature type="transmembrane region" description="Helical" evidence="2">
    <location>
        <begin position="290"/>
        <end position="318"/>
    </location>
</feature>
<feature type="region of interest" description="Disordered" evidence="1">
    <location>
        <begin position="1"/>
        <end position="47"/>
    </location>
</feature>
<dbReference type="Proteomes" id="UP000886883">
    <property type="component" value="Unassembled WGS sequence"/>
</dbReference>
<name>A0A9D2MTH5_9FIRM</name>
<feature type="transmembrane region" description="Helical" evidence="2">
    <location>
        <begin position="426"/>
        <end position="446"/>
    </location>
</feature>
<feature type="compositionally biased region" description="Basic and acidic residues" evidence="1">
    <location>
        <begin position="1"/>
        <end position="18"/>
    </location>
</feature>
<sequence length="530" mass="58316">MDEAGKRTQGEMNPERKAKAQGPALGAAQEAAQGEIRPEKDEKRRLSAARPPVPFPVLGGASALYALFYTFCLYRNASGITYPFFIAGTLFYFFFCIKRCGVPSGSSAGGKRGAVDGVYAGFILLLGVSVCLTADGKIHLMTKTGIFLLTVTLVLRQLYRAKEWDFSLWLCRICRSLAETPGYLDAPVRDGIGWLGQREKGGKSGRVGAVAAGLFAAIPFLIVILALLASADAVFSDLLARAVKGFRLWDLAGMAAMAAAVFFLCYAYVRGIFADLAARPPREGERRKKYPSAAALAFTSVTAVVYLIFCGVQVVYLFWGKLQLPRGLTWAQYARQGFFQLLFVCLINLALVLICLALFEESRALKAMLTAISLMTYIMIASSACRMLLYIRNYHLTFLRLMVLWALAVIALIFAGVIVSIYRKGFPLFSFCAVTVAILYLAPAFGRPDYWIARYNAAAMEAGEYDDYGYLSTLCADAAPALLDPETAELWDETWPFQDWEARMKEGAQHMGIRGFNLSRWAAGELAGRR</sequence>
<comment type="caution">
    <text evidence="3">The sequence shown here is derived from an EMBL/GenBank/DDBJ whole genome shotgun (WGS) entry which is preliminary data.</text>
</comment>
<protein>
    <submittedName>
        <fullName evidence="3">DUF4173 domain-containing protein</fullName>
    </submittedName>
</protein>
<keyword evidence="2" id="KW-0812">Transmembrane</keyword>
<feature type="transmembrane region" description="Helical" evidence="2">
    <location>
        <begin position="140"/>
        <end position="159"/>
    </location>
</feature>
<organism evidence="3 4">
    <name type="scientific">Candidatus Eisenbergiella merdigallinarum</name>
    <dbReference type="NCBI Taxonomy" id="2838552"/>
    <lineage>
        <taxon>Bacteria</taxon>
        <taxon>Bacillati</taxon>
        <taxon>Bacillota</taxon>
        <taxon>Clostridia</taxon>
        <taxon>Lachnospirales</taxon>
        <taxon>Lachnospiraceae</taxon>
        <taxon>Eisenbergiella</taxon>
    </lineage>
</organism>
<evidence type="ECO:0000313" key="4">
    <source>
        <dbReference type="Proteomes" id="UP000886883"/>
    </source>
</evidence>
<feature type="transmembrane region" description="Helical" evidence="2">
    <location>
        <begin position="251"/>
        <end position="269"/>
    </location>
</feature>
<evidence type="ECO:0000256" key="2">
    <source>
        <dbReference type="SAM" id="Phobius"/>
    </source>
</evidence>
<keyword evidence="2" id="KW-1133">Transmembrane helix</keyword>
<accession>A0A9D2MTH5</accession>
<dbReference type="EMBL" id="DWXE01000039">
    <property type="protein sequence ID" value="HJB91696.1"/>
    <property type="molecule type" value="Genomic_DNA"/>
</dbReference>
<evidence type="ECO:0000313" key="3">
    <source>
        <dbReference type="EMBL" id="HJB91696.1"/>
    </source>
</evidence>
<dbReference type="AlphaFoldDB" id="A0A9D2MTH5"/>
<dbReference type="InterPro" id="IPR025291">
    <property type="entry name" value="DUF4153"/>
</dbReference>
<reference evidence="3" key="1">
    <citation type="journal article" date="2021" name="PeerJ">
        <title>Extensive microbial diversity within the chicken gut microbiome revealed by metagenomics and culture.</title>
        <authorList>
            <person name="Gilroy R."/>
            <person name="Ravi A."/>
            <person name="Getino M."/>
            <person name="Pursley I."/>
            <person name="Horton D.L."/>
            <person name="Alikhan N.F."/>
            <person name="Baker D."/>
            <person name="Gharbi K."/>
            <person name="Hall N."/>
            <person name="Watson M."/>
            <person name="Adriaenssens E.M."/>
            <person name="Foster-Nyarko E."/>
            <person name="Jarju S."/>
            <person name="Secka A."/>
            <person name="Antonio M."/>
            <person name="Oren A."/>
            <person name="Chaudhuri R.R."/>
            <person name="La Ragione R."/>
            <person name="Hildebrand F."/>
            <person name="Pallen M.J."/>
        </authorList>
    </citation>
    <scope>NUCLEOTIDE SEQUENCE</scope>
    <source>
        <strain evidence="3">USAMLcec3-2134</strain>
    </source>
</reference>
<keyword evidence="2" id="KW-0472">Membrane</keyword>
<dbReference type="Pfam" id="PF13687">
    <property type="entry name" value="DUF4153"/>
    <property type="match status" value="1"/>
</dbReference>
<evidence type="ECO:0000256" key="1">
    <source>
        <dbReference type="SAM" id="MobiDB-lite"/>
    </source>
</evidence>
<proteinExistence type="predicted"/>
<gene>
    <name evidence="3" type="ORF">H9763_09585</name>
</gene>
<feature type="transmembrane region" description="Helical" evidence="2">
    <location>
        <begin position="207"/>
        <end position="231"/>
    </location>
</feature>
<feature type="compositionally biased region" description="Basic and acidic residues" evidence="1">
    <location>
        <begin position="36"/>
        <end position="45"/>
    </location>
</feature>
<reference evidence="3" key="2">
    <citation type="submission" date="2021-04" db="EMBL/GenBank/DDBJ databases">
        <authorList>
            <person name="Gilroy R."/>
        </authorList>
    </citation>
    <scope>NUCLEOTIDE SEQUENCE</scope>
    <source>
        <strain evidence="3">USAMLcec3-2134</strain>
    </source>
</reference>
<feature type="transmembrane region" description="Helical" evidence="2">
    <location>
        <begin position="338"/>
        <end position="359"/>
    </location>
</feature>
<feature type="transmembrane region" description="Helical" evidence="2">
    <location>
        <begin position="397"/>
        <end position="419"/>
    </location>
</feature>
<feature type="compositionally biased region" description="Low complexity" evidence="1">
    <location>
        <begin position="20"/>
        <end position="34"/>
    </location>
</feature>
<feature type="transmembrane region" description="Helical" evidence="2">
    <location>
        <begin position="117"/>
        <end position="134"/>
    </location>
</feature>
<feature type="transmembrane region" description="Helical" evidence="2">
    <location>
        <begin position="53"/>
        <end position="74"/>
    </location>
</feature>
<feature type="transmembrane region" description="Helical" evidence="2">
    <location>
        <begin position="80"/>
        <end position="97"/>
    </location>
</feature>